<dbReference type="CDD" id="cd14820">
    <property type="entry name" value="TRAX"/>
    <property type="match status" value="1"/>
</dbReference>
<dbReference type="Proteomes" id="UP000000263">
    <property type="component" value="Chromosome"/>
</dbReference>
<dbReference type="NCBIfam" id="NF011160">
    <property type="entry name" value="PRK14562.1-5"/>
    <property type="match status" value="1"/>
</dbReference>
<dbReference type="KEGG" id="rca:Rcas_3397"/>
<proteinExistence type="predicted"/>
<accession>A7NPF1</accession>
<dbReference type="STRING" id="383372.Rcas_3397"/>
<protein>
    <submittedName>
        <fullName evidence="1">Translin</fullName>
    </submittedName>
</protein>
<sequence>MNLIESVVARALAEIEACHTAREHALTLARALTRQCANTIRAVHRREFAEAAALLTEAGASARALRESLADHPDLLYAGYSQDALKEYAEAALVYAFLHGDPPPDASSLGVDAAAYLNGMAEAASELRRAILDSLRTGATERGVELLSVMEDVYSLLITVDYPEVVTGGLRRTTDALRAVLERTRGDVTAAIRQDQLIMALERFERRLDGHAAVDPDSVGDAVSPGQAGVP</sequence>
<evidence type="ECO:0000313" key="1">
    <source>
        <dbReference type="EMBL" id="ABU59447.1"/>
    </source>
</evidence>
<dbReference type="Gene3D" id="1.20.58.2140">
    <property type="match status" value="1"/>
</dbReference>
<dbReference type="SUPFAM" id="SSF74784">
    <property type="entry name" value="Translin"/>
    <property type="match status" value="1"/>
</dbReference>
<dbReference type="InterPro" id="IPR036081">
    <property type="entry name" value="Translin_sf"/>
</dbReference>
<keyword evidence="2" id="KW-1185">Reference proteome</keyword>
<dbReference type="EMBL" id="CP000804">
    <property type="protein sequence ID" value="ABU59447.1"/>
    <property type="molecule type" value="Genomic_DNA"/>
</dbReference>
<gene>
    <name evidence="1" type="ordered locus">Rcas_3397</name>
</gene>
<reference evidence="1 2" key="1">
    <citation type="submission" date="2007-08" db="EMBL/GenBank/DDBJ databases">
        <title>Complete sequence of Roseiflexus castenholzii DSM 13941.</title>
        <authorList>
            <consortium name="US DOE Joint Genome Institute"/>
            <person name="Copeland A."/>
            <person name="Lucas S."/>
            <person name="Lapidus A."/>
            <person name="Barry K."/>
            <person name="Glavina del Rio T."/>
            <person name="Dalin E."/>
            <person name="Tice H."/>
            <person name="Pitluck S."/>
            <person name="Thompson L.S."/>
            <person name="Brettin T."/>
            <person name="Bruce D."/>
            <person name="Detter J.C."/>
            <person name="Han C."/>
            <person name="Tapia R."/>
            <person name="Schmutz J."/>
            <person name="Larimer F."/>
            <person name="Land M."/>
            <person name="Hauser L."/>
            <person name="Kyrpides N."/>
            <person name="Mikhailova N."/>
            <person name="Bryant D.A."/>
            <person name="Hanada S."/>
            <person name="Tsukatani Y."/>
            <person name="Richardson P."/>
        </authorList>
    </citation>
    <scope>NUCLEOTIDE SEQUENCE [LARGE SCALE GENOMIC DNA]</scope>
    <source>
        <strain evidence="2">DSM 13941 / HLO8</strain>
    </source>
</reference>
<name>A7NPF1_ROSCS</name>
<dbReference type="GO" id="GO:0043565">
    <property type="term" value="F:sequence-specific DNA binding"/>
    <property type="evidence" value="ECO:0007669"/>
    <property type="project" value="InterPro"/>
</dbReference>
<dbReference type="HOGENOM" id="CLU_099315_0_0_0"/>
<dbReference type="eggNOG" id="COG2178">
    <property type="taxonomic scope" value="Bacteria"/>
</dbReference>
<organism evidence="1 2">
    <name type="scientific">Roseiflexus castenholzii (strain DSM 13941 / HLO8)</name>
    <dbReference type="NCBI Taxonomy" id="383372"/>
    <lineage>
        <taxon>Bacteria</taxon>
        <taxon>Bacillati</taxon>
        <taxon>Chloroflexota</taxon>
        <taxon>Chloroflexia</taxon>
        <taxon>Chloroflexales</taxon>
        <taxon>Roseiflexineae</taxon>
        <taxon>Roseiflexaceae</taxon>
        <taxon>Roseiflexus</taxon>
    </lineage>
</organism>
<dbReference type="AlphaFoldDB" id="A7NPF1"/>
<evidence type="ECO:0000313" key="2">
    <source>
        <dbReference type="Proteomes" id="UP000000263"/>
    </source>
</evidence>
<dbReference type="RefSeq" id="WP_012121871.1">
    <property type="nucleotide sequence ID" value="NC_009767.1"/>
</dbReference>
<dbReference type="OrthoDB" id="9794476at2"/>